<keyword evidence="8" id="KW-0479">Metal-binding</keyword>
<evidence type="ECO:0000256" key="1">
    <source>
        <dbReference type="ARBA" id="ARBA00001941"/>
    </source>
</evidence>
<dbReference type="InterPro" id="IPR001160">
    <property type="entry name" value="Peptidase_M20C"/>
</dbReference>
<evidence type="ECO:0000313" key="16">
    <source>
        <dbReference type="EMBL" id="BDR56365.1"/>
    </source>
</evidence>
<dbReference type="SUPFAM" id="SSF55031">
    <property type="entry name" value="Bacterial exopeptidase dimerisation domain"/>
    <property type="match status" value="1"/>
</dbReference>
<feature type="domain" description="Peptidase M20 dimerisation" evidence="15">
    <location>
        <begin position="169"/>
        <end position="275"/>
    </location>
</feature>
<dbReference type="NCBIfam" id="TIGR01910">
    <property type="entry name" value="DapE-ArgE"/>
    <property type="match status" value="1"/>
</dbReference>
<protein>
    <recommendedName>
        <fullName evidence="6">Probable succinyl-diaminopimelate desuccinylase</fullName>
        <ecNumber evidence="5">3.5.1.18</ecNumber>
    </recommendedName>
</protein>
<sequence>MNDSEKISILSKLISFKSVNGHEKAIAEYLQELLNKYGIESEIVPVSDDRADLVAEIGSGTPVLAVSGHMDVVDVELANWKTDPFTMTEIDGKLYGRGSTDMKSGLAALVIALIELKQSNTPINGTIRLLATAGEEVGQAGAELLQKKGYMENVDTLLIGEPSGYRAVYANKGELDITIKSKGKAAHSSMPALGNNAVQHLINVLNKIQASIKGYMDIKNDVLGGTVFNIDVINGGTQPNAIPGSAEAVLNIRTIPEFDNKKIIDLIQSEIDQYNNSTNGNISMEIGMEIIAIIGNVNSKIIDLIKTIAQPYMSKIKYTPEQIKVAEKQSELTGMPFSTTEIKTMGVSGGTDASKFLIDQPNNANYVVFGPGENNAHQDNEYVTKEMYFDFIEIYKKIFVEFFK</sequence>
<dbReference type="PANTHER" id="PTHR43808">
    <property type="entry name" value="ACETYLORNITHINE DEACETYLASE"/>
    <property type="match status" value="1"/>
</dbReference>
<proteinExistence type="inferred from homology"/>
<dbReference type="InterPro" id="IPR002933">
    <property type="entry name" value="Peptidase_M20"/>
</dbReference>
<evidence type="ECO:0000256" key="5">
    <source>
        <dbReference type="ARBA" id="ARBA00011921"/>
    </source>
</evidence>
<dbReference type="EMBL" id="AP026801">
    <property type="protein sequence ID" value="BDR56365.1"/>
    <property type="molecule type" value="Genomic_DNA"/>
</dbReference>
<dbReference type="GO" id="GO:0019877">
    <property type="term" value="P:diaminopimelate biosynthetic process"/>
    <property type="evidence" value="ECO:0007669"/>
    <property type="project" value="UniProtKB-KW"/>
</dbReference>
<keyword evidence="9" id="KW-0378">Hydrolase</keyword>
<keyword evidence="17" id="KW-1185">Reference proteome</keyword>
<evidence type="ECO:0000256" key="11">
    <source>
        <dbReference type="ARBA" id="ARBA00022915"/>
    </source>
</evidence>
<evidence type="ECO:0000313" key="17">
    <source>
        <dbReference type="Proteomes" id="UP001321804"/>
    </source>
</evidence>
<dbReference type="RefSeq" id="WP_317698286.1">
    <property type="nucleotide sequence ID" value="NZ_AP026801.1"/>
</dbReference>
<dbReference type="GO" id="GO:0006508">
    <property type="term" value="P:proteolysis"/>
    <property type="evidence" value="ECO:0007669"/>
    <property type="project" value="InterPro"/>
</dbReference>
<dbReference type="Pfam" id="PF07687">
    <property type="entry name" value="M20_dimer"/>
    <property type="match status" value="1"/>
</dbReference>
<comment type="pathway">
    <text evidence="3">Amino-acid biosynthesis; L-lysine biosynthesis via DAP pathway; LL-2,6-diaminopimelate from (S)-tetrahydrodipicolinate (succinylase route): step 3/3.</text>
</comment>
<evidence type="ECO:0000256" key="9">
    <source>
        <dbReference type="ARBA" id="ARBA00022801"/>
    </source>
</evidence>
<evidence type="ECO:0000256" key="12">
    <source>
        <dbReference type="ARBA" id="ARBA00023154"/>
    </source>
</evidence>
<dbReference type="NCBIfam" id="NF006365">
    <property type="entry name" value="PRK08588.1"/>
    <property type="match status" value="1"/>
</dbReference>
<dbReference type="Gene3D" id="3.30.70.360">
    <property type="match status" value="1"/>
</dbReference>
<organism evidence="16 17">
    <name type="scientific">Xylocopilactobacillus apis</name>
    <dbReference type="NCBI Taxonomy" id="2932183"/>
    <lineage>
        <taxon>Bacteria</taxon>
        <taxon>Bacillati</taxon>
        <taxon>Bacillota</taxon>
        <taxon>Bacilli</taxon>
        <taxon>Lactobacillales</taxon>
        <taxon>Lactobacillaceae</taxon>
        <taxon>Xylocopilactobacillus</taxon>
    </lineage>
</organism>
<dbReference type="AlphaFoldDB" id="A0AAU9D4L8"/>
<dbReference type="InterPro" id="IPR011650">
    <property type="entry name" value="Peptidase_M20_dimer"/>
</dbReference>
<comment type="cofactor">
    <cofactor evidence="2">
        <name>Zn(2+)</name>
        <dbReference type="ChEBI" id="CHEBI:29105"/>
    </cofactor>
</comment>
<accession>A0AAU9D4L8</accession>
<dbReference type="Pfam" id="PF01546">
    <property type="entry name" value="Peptidase_M20"/>
    <property type="match status" value="1"/>
</dbReference>
<dbReference type="InterPro" id="IPR010182">
    <property type="entry name" value="ArgE/DapE"/>
</dbReference>
<reference evidence="16 17" key="1">
    <citation type="journal article" date="2023" name="Microbiol. Spectr.">
        <title>Symbiosis of Carpenter Bees with Uncharacterized Lactic Acid Bacteria Showing NAD Auxotrophy.</title>
        <authorList>
            <person name="Kawasaki S."/>
            <person name="Ozawa K."/>
            <person name="Mori T."/>
            <person name="Yamamoto A."/>
            <person name="Ito M."/>
            <person name="Ohkuma M."/>
            <person name="Sakamoto M."/>
            <person name="Matsutani M."/>
        </authorList>
    </citation>
    <scope>NUCLEOTIDE SEQUENCE [LARGE SCALE GENOMIC DNA]</scope>
    <source>
        <strain evidence="16 17">KimC2</strain>
    </source>
</reference>
<dbReference type="InterPro" id="IPR001261">
    <property type="entry name" value="ArgE/DapE_CS"/>
</dbReference>
<evidence type="ECO:0000256" key="4">
    <source>
        <dbReference type="ARBA" id="ARBA00006247"/>
    </source>
</evidence>
<comment type="cofactor">
    <cofactor evidence="1">
        <name>Co(2+)</name>
        <dbReference type="ChEBI" id="CHEBI:48828"/>
    </cofactor>
</comment>
<evidence type="ECO:0000256" key="8">
    <source>
        <dbReference type="ARBA" id="ARBA00022723"/>
    </source>
</evidence>
<keyword evidence="10" id="KW-0862">Zinc</keyword>
<evidence type="ECO:0000256" key="10">
    <source>
        <dbReference type="ARBA" id="ARBA00022833"/>
    </source>
</evidence>
<keyword evidence="12" id="KW-0457">Lysine biosynthesis</keyword>
<dbReference type="InterPro" id="IPR050072">
    <property type="entry name" value="Peptidase_M20A"/>
</dbReference>
<evidence type="ECO:0000256" key="7">
    <source>
        <dbReference type="ARBA" id="ARBA00022605"/>
    </source>
</evidence>
<dbReference type="SUPFAM" id="SSF53187">
    <property type="entry name" value="Zn-dependent exopeptidases"/>
    <property type="match status" value="1"/>
</dbReference>
<dbReference type="GO" id="GO:0009085">
    <property type="term" value="P:lysine biosynthetic process"/>
    <property type="evidence" value="ECO:0007669"/>
    <property type="project" value="UniProtKB-KW"/>
</dbReference>
<dbReference type="InterPro" id="IPR036264">
    <property type="entry name" value="Bact_exopeptidase_dim_dom"/>
</dbReference>
<dbReference type="Proteomes" id="UP001321804">
    <property type="component" value="Chromosome"/>
</dbReference>
<keyword evidence="13" id="KW-0170">Cobalt</keyword>
<dbReference type="PANTHER" id="PTHR43808:SF8">
    <property type="entry name" value="PEPTIDASE M20 DIMERISATION DOMAIN-CONTAINING PROTEIN"/>
    <property type="match status" value="1"/>
</dbReference>
<comment type="catalytic activity">
    <reaction evidence="14">
        <text>N-succinyl-(2S,6S)-2,6-diaminopimelate + H2O = (2S,6S)-2,6-diaminopimelate + succinate</text>
        <dbReference type="Rhea" id="RHEA:22608"/>
        <dbReference type="ChEBI" id="CHEBI:15377"/>
        <dbReference type="ChEBI" id="CHEBI:30031"/>
        <dbReference type="ChEBI" id="CHEBI:57609"/>
        <dbReference type="ChEBI" id="CHEBI:58087"/>
        <dbReference type="EC" id="3.5.1.18"/>
    </reaction>
</comment>
<evidence type="ECO:0000256" key="14">
    <source>
        <dbReference type="ARBA" id="ARBA00051301"/>
    </source>
</evidence>
<dbReference type="KEGG" id="xak:KIMC2_09270"/>
<evidence type="ECO:0000259" key="15">
    <source>
        <dbReference type="Pfam" id="PF07687"/>
    </source>
</evidence>
<keyword evidence="11" id="KW-0220">Diaminopimelate biosynthesis</keyword>
<evidence type="ECO:0000256" key="13">
    <source>
        <dbReference type="ARBA" id="ARBA00023285"/>
    </source>
</evidence>
<evidence type="ECO:0000256" key="3">
    <source>
        <dbReference type="ARBA" id="ARBA00005130"/>
    </source>
</evidence>
<comment type="similarity">
    <text evidence="4">Belongs to the peptidase M20A family.</text>
</comment>
<dbReference type="EC" id="3.5.1.18" evidence="5"/>
<dbReference type="PROSITE" id="PS00758">
    <property type="entry name" value="ARGE_DAPE_CPG2_1"/>
    <property type="match status" value="1"/>
</dbReference>
<dbReference type="Gene3D" id="3.40.630.10">
    <property type="entry name" value="Zn peptidases"/>
    <property type="match status" value="2"/>
</dbReference>
<keyword evidence="7" id="KW-0028">Amino-acid biosynthesis</keyword>
<dbReference type="PRINTS" id="PR00934">
    <property type="entry name" value="XHISDIPTASE"/>
</dbReference>
<dbReference type="CDD" id="cd08659">
    <property type="entry name" value="M20_ArgE_DapE-like"/>
    <property type="match status" value="1"/>
</dbReference>
<dbReference type="GO" id="GO:0046872">
    <property type="term" value="F:metal ion binding"/>
    <property type="evidence" value="ECO:0007669"/>
    <property type="project" value="UniProtKB-KW"/>
</dbReference>
<gene>
    <name evidence="16" type="ORF">KIMC2_09270</name>
</gene>
<evidence type="ECO:0000256" key="6">
    <source>
        <dbReference type="ARBA" id="ARBA00016853"/>
    </source>
</evidence>
<dbReference type="GO" id="GO:0009014">
    <property type="term" value="F:succinyl-diaminopimelate desuccinylase activity"/>
    <property type="evidence" value="ECO:0007669"/>
    <property type="project" value="UniProtKB-EC"/>
</dbReference>
<evidence type="ECO:0000256" key="2">
    <source>
        <dbReference type="ARBA" id="ARBA00001947"/>
    </source>
</evidence>
<dbReference type="PROSITE" id="PS00759">
    <property type="entry name" value="ARGE_DAPE_CPG2_2"/>
    <property type="match status" value="1"/>
</dbReference>
<name>A0AAU9D4L8_9LACO</name>